<dbReference type="Proteomes" id="UP001148018">
    <property type="component" value="Unassembled WGS sequence"/>
</dbReference>
<feature type="non-terminal residue" evidence="1">
    <location>
        <position position="97"/>
    </location>
</feature>
<dbReference type="EMBL" id="JANIIK010000037">
    <property type="protein sequence ID" value="KAJ3611806.1"/>
    <property type="molecule type" value="Genomic_DNA"/>
</dbReference>
<gene>
    <name evidence="1" type="ORF">NHX12_021820</name>
</gene>
<protein>
    <submittedName>
        <fullName evidence="1">Uncharacterized protein</fullName>
    </submittedName>
</protein>
<organism evidence="1 2">
    <name type="scientific">Muraenolepis orangiensis</name>
    <name type="common">Patagonian moray cod</name>
    <dbReference type="NCBI Taxonomy" id="630683"/>
    <lineage>
        <taxon>Eukaryota</taxon>
        <taxon>Metazoa</taxon>
        <taxon>Chordata</taxon>
        <taxon>Craniata</taxon>
        <taxon>Vertebrata</taxon>
        <taxon>Euteleostomi</taxon>
        <taxon>Actinopterygii</taxon>
        <taxon>Neopterygii</taxon>
        <taxon>Teleostei</taxon>
        <taxon>Neoteleostei</taxon>
        <taxon>Acanthomorphata</taxon>
        <taxon>Zeiogadaria</taxon>
        <taxon>Gadariae</taxon>
        <taxon>Gadiformes</taxon>
        <taxon>Muraenolepidoidei</taxon>
        <taxon>Muraenolepididae</taxon>
        <taxon>Muraenolepis</taxon>
    </lineage>
</organism>
<reference evidence="1" key="1">
    <citation type="submission" date="2022-07" db="EMBL/GenBank/DDBJ databases">
        <title>Chromosome-level genome of Muraenolepis orangiensis.</title>
        <authorList>
            <person name="Kim J."/>
        </authorList>
    </citation>
    <scope>NUCLEOTIDE SEQUENCE</scope>
    <source>
        <strain evidence="1">KU_S4_2022</strain>
        <tissue evidence="1">Muscle</tissue>
    </source>
</reference>
<sequence>MGPLGAAARLHLFGCGRRGEGHPSVLHLHQGSGTFTAGPAERSPLRLRFPTKKGAGPLGTEAGGGGLVLVRVEASRQLSSLNKPETRCKYLARCTMA</sequence>
<accession>A0A9Q0EU75</accession>
<keyword evidence="2" id="KW-1185">Reference proteome</keyword>
<comment type="caution">
    <text evidence="1">The sequence shown here is derived from an EMBL/GenBank/DDBJ whole genome shotgun (WGS) entry which is preliminary data.</text>
</comment>
<dbReference type="AlphaFoldDB" id="A0A9Q0EU75"/>
<evidence type="ECO:0000313" key="1">
    <source>
        <dbReference type="EMBL" id="KAJ3611806.1"/>
    </source>
</evidence>
<proteinExistence type="predicted"/>
<evidence type="ECO:0000313" key="2">
    <source>
        <dbReference type="Proteomes" id="UP001148018"/>
    </source>
</evidence>
<name>A0A9Q0EU75_9TELE</name>